<dbReference type="Proteomes" id="UP000521943">
    <property type="component" value="Unassembled WGS sequence"/>
</dbReference>
<feature type="compositionally biased region" description="Low complexity" evidence="1">
    <location>
        <begin position="9"/>
        <end position="18"/>
    </location>
</feature>
<evidence type="ECO:0000313" key="3">
    <source>
        <dbReference type="Proteomes" id="UP000521943"/>
    </source>
</evidence>
<reference evidence="2 3" key="1">
    <citation type="submission" date="2020-07" db="EMBL/GenBank/DDBJ databases">
        <title>Comparative genomics of pyrophilous fungi reveals a link between fire events and developmental genes.</title>
        <authorList>
            <consortium name="DOE Joint Genome Institute"/>
            <person name="Steindorff A.S."/>
            <person name="Carver A."/>
            <person name="Calhoun S."/>
            <person name="Stillman K."/>
            <person name="Liu H."/>
            <person name="Lipzen A."/>
            <person name="Pangilinan J."/>
            <person name="Labutti K."/>
            <person name="Bruns T.D."/>
            <person name="Grigoriev I.V."/>
        </authorList>
    </citation>
    <scope>NUCLEOTIDE SEQUENCE [LARGE SCALE GENOMIC DNA]</scope>
    <source>
        <strain evidence="2 3">CBS 144469</strain>
    </source>
</reference>
<comment type="caution">
    <text evidence="2">The sequence shown here is derived from an EMBL/GenBank/DDBJ whole genome shotgun (WGS) entry which is preliminary data.</text>
</comment>
<sequence length="257" mass="29018">MPEPPSPLEPSSSSSYYPPTAPWQHPHQYGFRVNGPSSGGFSPPSPYPTADDDCDKITIVFDVVKRYTDLPNPSSNPLVTSDPALLKAEYTRVINQRLAFELELWHAQRMLRGAPSNPDNIQRVDTADHAVEAASEAVRYIEAHVRMYKVPLDLNALFFKTYKPIDYVVPEGESYGGWVDGALPVQAQPQRQQQLQPLGGYRMRMMGQQVQQQQQQFVWPQPVFSHPLPLPMQTYAPCAPVWPVDHSYPMAFRTVQV</sequence>
<organism evidence="2 3">
    <name type="scientific">Ephemerocybe angulata</name>
    <dbReference type="NCBI Taxonomy" id="980116"/>
    <lineage>
        <taxon>Eukaryota</taxon>
        <taxon>Fungi</taxon>
        <taxon>Dikarya</taxon>
        <taxon>Basidiomycota</taxon>
        <taxon>Agaricomycotina</taxon>
        <taxon>Agaricomycetes</taxon>
        <taxon>Agaricomycetidae</taxon>
        <taxon>Agaricales</taxon>
        <taxon>Agaricineae</taxon>
        <taxon>Psathyrellaceae</taxon>
        <taxon>Ephemerocybe</taxon>
    </lineage>
</organism>
<name>A0A8H6HGJ2_9AGAR</name>
<feature type="region of interest" description="Disordered" evidence="1">
    <location>
        <begin position="1"/>
        <end position="50"/>
    </location>
</feature>
<accession>A0A8H6HGJ2</accession>
<evidence type="ECO:0000256" key="1">
    <source>
        <dbReference type="SAM" id="MobiDB-lite"/>
    </source>
</evidence>
<dbReference type="AlphaFoldDB" id="A0A8H6HGJ2"/>
<dbReference type="EMBL" id="JACGCI010000106">
    <property type="protein sequence ID" value="KAF6745366.1"/>
    <property type="molecule type" value="Genomic_DNA"/>
</dbReference>
<protein>
    <submittedName>
        <fullName evidence="2">Uncharacterized protein</fullName>
    </submittedName>
</protein>
<gene>
    <name evidence="2" type="ORF">DFP72DRAFT_1077520</name>
</gene>
<evidence type="ECO:0000313" key="2">
    <source>
        <dbReference type="EMBL" id="KAF6745366.1"/>
    </source>
</evidence>
<proteinExistence type="predicted"/>
<keyword evidence="3" id="KW-1185">Reference proteome</keyword>
<dbReference type="OrthoDB" id="10373924at2759"/>